<proteinExistence type="predicted"/>
<dbReference type="RefSeq" id="WP_158240286.1">
    <property type="nucleotide sequence ID" value="NZ_BOOZ01000023.1"/>
</dbReference>
<comment type="caution">
    <text evidence="1">The sequence shown here is derived from an EMBL/GenBank/DDBJ whole genome shotgun (WGS) entry which is preliminary data.</text>
</comment>
<organism evidence="1 2">
    <name type="scientific">Micromonospora andamanensis</name>
    <dbReference type="NCBI Taxonomy" id="1287068"/>
    <lineage>
        <taxon>Bacteria</taxon>
        <taxon>Bacillati</taxon>
        <taxon>Actinomycetota</taxon>
        <taxon>Actinomycetes</taxon>
        <taxon>Micromonosporales</taxon>
        <taxon>Micromonosporaceae</taxon>
        <taxon>Micromonospora</taxon>
    </lineage>
</organism>
<accession>A0ABQ4HYA8</accession>
<dbReference type="EMBL" id="BOOZ01000023">
    <property type="protein sequence ID" value="GIJ10609.1"/>
    <property type="molecule type" value="Genomic_DNA"/>
</dbReference>
<gene>
    <name evidence="1" type="ORF">Van01_38230</name>
</gene>
<protein>
    <submittedName>
        <fullName evidence="1">Uncharacterized protein</fullName>
    </submittedName>
</protein>
<evidence type="ECO:0000313" key="1">
    <source>
        <dbReference type="EMBL" id="GIJ10609.1"/>
    </source>
</evidence>
<name>A0ABQ4HYA8_9ACTN</name>
<sequence>MAGVWRDFITAVIDAVRRRDEAALSDERRRAVDRLADEKIREEKEKRPPEST</sequence>
<keyword evidence="2" id="KW-1185">Reference proteome</keyword>
<evidence type="ECO:0000313" key="2">
    <source>
        <dbReference type="Proteomes" id="UP000647017"/>
    </source>
</evidence>
<reference evidence="1 2" key="1">
    <citation type="submission" date="2021-01" db="EMBL/GenBank/DDBJ databases">
        <title>Whole genome shotgun sequence of Verrucosispora andamanensis NBRC 109075.</title>
        <authorList>
            <person name="Komaki H."/>
            <person name="Tamura T."/>
        </authorList>
    </citation>
    <scope>NUCLEOTIDE SEQUENCE [LARGE SCALE GENOMIC DNA]</scope>
    <source>
        <strain evidence="1 2">NBRC 109075</strain>
    </source>
</reference>
<dbReference type="Proteomes" id="UP000647017">
    <property type="component" value="Unassembled WGS sequence"/>
</dbReference>